<evidence type="ECO:0000313" key="1">
    <source>
        <dbReference type="EMBL" id="KAF8789826.1"/>
    </source>
</evidence>
<proteinExistence type="predicted"/>
<reference evidence="1" key="1">
    <citation type="journal article" date="2020" name="bioRxiv">
        <title>Chromosome-level reference genome of the European wasp spider Argiope bruennichi: a resource for studies on range expansion and evolutionary adaptation.</title>
        <authorList>
            <person name="Sheffer M.M."/>
            <person name="Hoppe A."/>
            <person name="Krehenwinkel H."/>
            <person name="Uhl G."/>
            <person name="Kuss A.W."/>
            <person name="Jensen L."/>
            <person name="Jensen C."/>
            <person name="Gillespie R.G."/>
            <person name="Hoff K.J."/>
            <person name="Prost S."/>
        </authorList>
    </citation>
    <scope>NUCLEOTIDE SEQUENCE</scope>
</reference>
<evidence type="ECO:0000313" key="2">
    <source>
        <dbReference type="Proteomes" id="UP000807504"/>
    </source>
</evidence>
<keyword evidence="2" id="KW-1185">Reference proteome</keyword>
<dbReference type="EMBL" id="JABXBU010000012">
    <property type="protein sequence ID" value="KAF8789826.1"/>
    <property type="molecule type" value="Genomic_DNA"/>
</dbReference>
<organism evidence="1 2">
    <name type="scientific">Argiope bruennichi</name>
    <name type="common">Wasp spider</name>
    <name type="synonym">Aranea bruennichi</name>
    <dbReference type="NCBI Taxonomy" id="94029"/>
    <lineage>
        <taxon>Eukaryota</taxon>
        <taxon>Metazoa</taxon>
        <taxon>Ecdysozoa</taxon>
        <taxon>Arthropoda</taxon>
        <taxon>Chelicerata</taxon>
        <taxon>Arachnida</taxon>
        <taxon>Araneae</taxon>
        <taxon>Araneomorphae</taxon>
        <taxon>Entelegynae</taxon>
        <taxon>Araneoidea</taxon>
        <taxon>Araneidae</taxon>
        <taxon>Argiope</taxon>
    </lineage>
</organism>
<reference evidence="1" key="2">
    <citation type="submission" date="2020-06" db="EMBL/GenBank/DDBJ databases">
        <authorList>
            <person name="Sheffer M."/>
        </authorList>
    </citation>
    <scope>NUCLEOTIDE SEQUENCE</scope>
</reference>
<dbReference type="Proteomes" id="UP000807504">
    <property type="component" value="Unassembled WGS sequence"/>
</dbReference>
<comment type="caution">
    <text evidence="1">The sequence shown here is derived from an EMBL/GenBank/DDBJ whole genome shotgun (WGS) entry which is preliminary data.</text>
</comment>
<sequence>MANPIADHLKRLYRLSLLDISQRRVAVLLCSDPLKYVHLATVENELGETIIEARDIVFKGLVDNLGIPQTMREPLVKIMTPIFLQTFKWLEFHEEYLKTTESVIRDEKLPIDLRFMFACLYCLGGNLKGDLWQKLSTRRQDEFLNKDPSKYKHQREIVVLWTCILKGRVDKLDQLLKKVGRRYYTTIYQYAFEWFAVKAYETATRYFFEKLTRAEKRASLVRTATAVAKRDGNFVQAYNDVSCFLLSHMNAEQLKKVLAAVPYGILRIFMEWPRQDAFVEVATLLLPYLQEENYKMMNFVLSRKFKLVFLIL</sequence>
<gene>
    <name evidence="1" type="ORF">HNY73_007736</name>
</gene>
<protein>
    <submittedName>
        <fullName evidence="1">Uncharacterized protein</fullName>
    </submittedName>
</protein>
<dbReference type="AlphaFoldDB" id="A0A8T0FFK0"/>
<accession>A0A8T0FFK0</accession>
<name>A0A8T0FFK0_ARGBR</name>